<accession>D7SS45</accession>
<dbReference type="HOGENOM" id="CLU_2836486_0_0_1"/>
<evidence type="ECO:0000313" key="2">
    <source>
        <dbReference type="Proteomes" id="UP000009183"/>
    </source>
</evidence>
<organism evidence="1 2">
    <name type="scientific">Vitis vinifera</name>
    <name type="common">Grape</name>
    <dbReference type="NCBI Taxonomy" id="29760"/>
    <lineage>
        <taxon>Eukaryota</taxon>
        <taxon>Viridiplantae</taxon>
        <taxon>Streptophyta</taxon>
        <taxon>Embryophyta</taxon>
        <taxon>Tracheophyta</taxon>
        <taxon>Spermatophyta</taxon>
        <taxon>Magnoliopsida</taxon>
        <taxon>eudicotyledons</taxon>
        <taxon>Gunneridae</taxon>
        <taxon>Pentapetalae</taxon>
        <taxon>rosids</taxon>
        <taxon>Vitales</taxon>
        <taxon>Vitaceae</taxon>
        <taxon>Viteae</taxon>
        <taxon>Vitis</taxon>
    </lineage>
</organism>
<reference evidence="2" key="1">
    <citation type="journal article" date="2007" name="Nature">
        <title>The grapevine genome sequence suggests ancestral hexaploidization in major angiosperm phyla.</title>
        <authorList>
            <consortium name="The French-Italian Public Consortium for Grapevine Genome Characterization."/>
            <person name="Jaillon O."/>
            <person name="Aury J.-M."/>
            <person name="Noel B."/>
            <person name="Policriti A."/>
            <person name="Clepet C."/>
            <person name="Casagrande A."/>
            <person name="Choisne N."/>
            <person name="Aubourg S."/>
            <person name="Vitulo N."/>
            <person name="Jubin C."/>
            <person name="Vezzi A."/>
            <person name="Legeai F."/>
            <person name="Hugueney P."/>
            <person name="Dasilva C."/>
            <person name="Horner D."/>
            <person name="Mica E."/>
            <person name="Jublot D."/>
            <person name="Poulain J."/>
            <person name="Bruyere C."/>
            <person name="Billault A."/>
            <person name="Segurens B."/>
            <person name="Gouyvenoux M."/>
            <person name="Ugarte E."/>
            <person name="Cattonaro F."/>
            <person name="Anthouard V."/>
            <person name="Vico V."/>
            <person name="Del Fabbro C."/>
            <person name="Alaux M."/>
            <person name="Di Gaspero G."/>
            <person name="Dumas V."/>
            <person name="Felice N."/>
            <person name="Paillard S."/>
            <person name="Juman I."/>
            <person name="Moroldo M."/>
            <person name="Scalabrin S."/>
            <person name="Canaguier A."/>
            <person name="Le Clainche I."/>
            <person name="Malacrida G."/>
            <person name="Durand E."/>
            <person name="Pesole G."/>
            <person name="Laucou V."/>
            <person name="Chatelet P."/>
            <person name="Merdinoglu D."/>
            <person name="Delledonne M."/>
            <person name="Pezzotti M."/>
            <person name="Lecharny A."/>
            <person name="Scarpelli C."/>
            <person name="Artiguenave F."/>
            <person name="Pe M.E."/>
            <person name="Valle G."/>
            <person name="Morgante M."/>
            <person name="Caboche M."/>
            <person name="Adam-Blondon A.-F."/>
            <person name="Weissenbach J."/>
            <person name="Quetier F."/>
            <person name="Wincker P."/>
        </authorList>
    </citation>
    <scope>NUCLEOTIDE SEQUENCE [LARGE SCALE GENOMIC DNA]</scope>
    <source>
        <strain evidence="2">cv. Pinot noir / PN40024</strain>
    </source>
</reference>
<gene>
    <name evidence="1" type="ordered locus">VIT_09s0054g00300</name>
</gene>
<protein>
    <submittedName>
        <fullName evidence="1">Uncharacterized protein</fullName>
    </submittedName>
</protein>
<keyword evidence="2" id="KW-1185">Reference proteome</keyword>
<dbReference type="PaxDb" id="29760-VIT_09s0054g00300.t01"/>
<dbReference type="Proteomes" id="UP000009183">
    <property type="component" value="Chromosome 9"/>
</dbReference>
<name>D7SS45_VITVI</name>
<proteinExistence type="predicted"/>
<dbReference type="AlphaFoldDB" id="D7SS45"/>
<evidence type="ECO:0000313" key="1">
    <source>
        <dbReference type="EMBL" id="CBI18477.3"/>
    </source>
</evidence>
<dbReference type="EMBL" id="FN594972">
    <property type="protein sequence ID" value="CBI18477.3"/>
    <property type="molecule type" value="Genomic_DNA"/>
</dbReference>
<sequence>MALSSNKVTGISPIRLFCARSKTCRELKFESWEGSLPKNTFDLKLSITRFMKAVPIHEGTLPDNWL</sequence>
<dbReference type="InParanoid" id="D7SS45"/>